<dbReference type="KEGG" id="mdr:MDOR_18920"/>
<feature type="region of interest" description="Disordered" evidence="1">
    <location>
        <begin position="29"/>
        <end position="48"/>
    </location>
</feature>
<evidence type="ECO:0000256" key="1">
    <source>
        <dbReference type="SAM" id="MobiDB-lite"/>
    </source>
</evidence>
<gene>
    <name evidence="2" type="ORF">MDOR_18920</name>
</gene>
<name>A0A7I7VUE6_9MYCO</name>
<dbReference type="AlphaFoldDB" id="A0A7I7VUE6"/>
<organism evidence="2 3">
    <name type="scientific">Mycolicibacterium doricum</name>
    <dbReference type="NCBI Taxonomy" id="126673"/>
    <lineage>
        <taxon>Bacteria</taxon>
        <taxon>Bacillati</taxon>
        <taxon>Actinomycetota</taxon>
        <taxon>Actinomycetes</taxon>
        <taxon>Mycobacteriales</taxon>
        <taxon>Mycobacteriaceae</taxon>
        <taxon>Mycolicibacterium</taxon>
    </lineage>
</organism>
<dbReference type="EMBL" id="AP022605">
    <property type="protein sequence ID" value="BBZ07723.1"/>
    <property type="molecule type" value="Genomic_DNA"/>
</dbReference>
<reference evidence="2 3" key="1">
    <citation type="journal article" date="2019" name="Emerg. Microbes Infect.">
        <title>Comprehensive subspecies identification of 175 nontuberculous mycobacteria species based on 7547 genomic profiles.</title>
        <authorList>
            <person name="Matsumoto Y."/>
            <person name="Kinjo T."/>
            <person name="Motooka D."/>
            <person name="Nabeya D."/>
            <person name="Jung N."/>
            <person name="Uechi K."/>
            <person name="Horii T."/>
            <person name="Iida T."/>
            <person name="Fujita J."/>
            <person name="Nakamura S."/>
        </authorList>
    </citation>
    <scope>NUCLEOTIDE SEQUENCE [LARGE SCALE GENOMIC DNA]</scope>
    <source>
        <strain evidence="2 3">JCM 12405</strain>
    </source>
</reference>
<evidence type="ECO:0000313" key="3">
    <source>
        <dbReference type="Proteomes" id="UP000467201"/>
    </source>
</evidence>
<dbReference type="Proteomes" id="UP000467201">
    <property type="component" value="Chromosome"/>
</dbReference>
<feature type="compositionally biased region" description="Low complexity" evidence="1">
    <location>
        <begin position="29"/>
        <end position="41"/>
    </location>
</feature>
<proteinExistence type="predicted"/>
<accession>A0A7I7VUE6</accession>
<evidence type="ECO:0000313" key="2">
    <source>
        <dbReference type="EMBL" id="BBZ07723.1"/>
    </source>
</evidence>
<sequence length="69" mass="6802">MVIGPGSLSPVTASASGSAWAPIAAAVTPASSAAPSNTARTTQRRGAADVAITVPIPIPRSIRHDRLGA</sequence>
<protein>
    <submittedName>
        <fullName evidence="2">Uncharacterized protein</fullName>
    </submittedName>
</protein>